<dbReference type="Pfam" id="PF02358">
    <property type="entry name" value="Trehalose_PPase"/>
    <property type="match status" value="1"/>
</dbReference>
<dbReference type="Gene3D" id="3.40.50.1000">
    <property type="entry name" value="HAD superfamily/HAD-like"/>
    <property type="match status" value="1"/>
</dbReference>
<dbReference type="GO" id="GO:0003825">
    <property type="term" value="F:alpha,alpha-trehalose-phosphate synthase (UDP-forming) activity"/>
    <property type="evidence" value="ECO:0007669"/>
    <property type="project" value="TreeGrafter"/>
</dbReference>
<dbReference type="InterPro" id="IPR023214">
    <property type="entry name" value="HAD_sf"/>
</dbReference>
<keyword evidence="6" id="KW-1185">Reference proteome</keyword>
<dbReference type="InterPro" id="IPR006379">
    <property type="entry name" value="HAD-SF_hydro_IIB"/>
</dbReference>
<comment type="similarity">
    <text evidence="3">Belongs to the trehalose phosphatase family.</text>
</comment>
<sequence>MIKPKEPSTSSGTSQKSKDAEPSGAQDGAATGASSLSEHKAEVDTLSNEQIKRESSPPGTSETILWSFTSDPESSIARSDSELQMKSKEALRIAEKVPNRGLPNLKQILLMTPDHYSTARTRLLVFDYDGTLAALVPNPSQALAPQEILTALAELATVPENAVWIVSGRERKFLEELFPVSSNIGLFAEHGAYHRLPHQSAWIGDRAPTDYPWWTAMLSRMQTFTATIPGSRVEVKDLTLVWHYRASQPEGSIVAPAYRFLLEAVAAQSGWIDCKISEGSCIIEARPSAINKGFAVQFIVARMERTHGELPEFLLCVGDDVTDEGK</sequence>
<dbReference type="SUPFAM" id="SSF56784">
    <property type="entry name" value="HAD-like"/>
    <property type="match status" value="1"/>
</dbReference>
<proteinExistence type="inferred from homology"/>
<dbReference type="NCBIfam" id="TIGR01484">
    <property type="entry name" value="HAD-SF-IIB"/>
    <property type="match status" value="1"/>
</dbReference>
<protein>
    <recommendedName>
        <fullName evidence="3">Trehalose 6-phosphate phosphatase</fullName>
        <ecNumber evidence="3">3.1.3.12</ecNumber>
    </recommendedName>
</protein>
<evidence type="ECO:0000313" key="5">
    <source>
        <dbReference type="EMBL" id="MDI1485498.1"/>
    </source>
</evidence>
<comment type="catalytic activity">
    <reaction evidence="3">
        <text>alpha,alpha-trehalose 6-phosphate + H2O = alpha,alpha-trehalose + phosphate</text>
        <dbReference type="Rhea" id="RHEA:23420"/>
        <dbReference type="ChEBI" id="CHEBI:15377"/>
        <dbReference type="ChEBI" id="CHEBI:16551"/>
        <dbReference type="ChEBI" id="CHEBI:43474"/>
        <dbReference type="ChEBI" id="CHEBI:58429"/>
        <dbReference type="EC" id="3.1.3.12"/>
    </reaction>
</comment>
<evidence type="ECO:0000256" key="1">
    <source>
        <dbReference type="ARBA" id="ARBA00005409"/>
    </source>
</evidence>
<dbReference type="InterPro" id="IPR003337">
    <property type="entry name" value="Trehalose_PPase"/>
</dbReference>
<dbReference type="PANTHER" id="PTHR10788:SF106">
    <property type="entry name" value="BCDNA.GH08860"/>
    <property type="match status" value="1"/>
</dbReference>
<dbReference type="InterPro" id="IPR036412">
    <property type="entry name" value="HAD-like_sf"/>
</dbReference>
<comment type="caution">
    <text evidence="5">The sequence shown here is derived from an EMBL/GenBank/DDBJ whole genome shotgun (WGS) entry which is preliminary data.</text>
</comment>
<accession>A0AA43QIU7</accession>
<name>A0AA43QIU7_9LECA</name>
<dbReference type="Gene3D" id="3.30.70.1020">
    <property type="entry name" value="Trehalose-6-phosphate phosphatase related protein, domain 2"/>
    <property type="match status" value="1"/>
</dbReference>
<dbReference type="GO" id="GO:0004805">
    <property type="term" value="F:trehalose-phosphatase activity"/>
    <property type="evidence" value="ECO:0007669"/>
    <property type="project" value="UniProtKB-EC"/>
</dbReference>
<feature type="compositionally biased region" description="Polar residues" evidence="4">
    <location>
        <begin position="57"/>
        <end position="78"/>
    </location>
</feature>
<comment type="similarity">
    <text evidence="1">In the N-terminal section; belongs to the glycosyltransferase 20 family.</text>
</comment>
<evidence type="ECO:0000256" key="4">
    <source>
        <dbReference type="SAM" id="MobiDB-lite"/>
    </source>
</evidence>
<comment type="function">
    <text evidence="3">Removes the phosphate from trehalose 6-phosphate to produce free trehalose.</text>
</comment>
<gene>
    <name evidence="5" type="primary">TPS2</name>
    <name evidence="5" type="ORF">OHK93_000636</name>
</gene>
<comment type="similarity">
    <text evidence="2">In the C-terminal section; belongs to the trehalose phosphatase family.</text>
</comment>
<comment type="pathway">
    <text evidence="3">Glycan biosynthesis; trehalose biosynthesis.</text>
</comment>
<evidence type="ECO:0000256" key="3">
    <source>
        <dbReference type="RuleBase" id="RU361117"/>
    </source>
</evidence>
<dbReference type="EMBL" id="JAPUFD010000001">
    <property type="protein sequence ID" value="MDI1485498.1"/>
    <property type="molecule type" value="Genomic_DNA"/>
</dbReference>
<dbReference type="CDD" id="cd01627">
    <property type="entry name" value="HAD_TPP"/>
    <property type="match status" value="1"/>
</dbReference>
<evidence type="ECO:0000313" key="6">
    <source>
        <dbReference type="Proteomes" id="UP001161017"/>
    </source>
</evidence>
<dbReference type="NCBIfam" id="TIGR00685">
    <property type="entry name" value="T6PP"/>
    <property type="match status" value="1"/>
</dbReference>
<dbReference type="AlphaFoldDB" id="A0AA43QIU7"/>
<evidence type="ECO:0000256" key="2">
    <source>
        <dbReference type="ARBA" id="ARBA00006330"/>
    </source>
</evidence>
<feature type="region of interest" description="Disordered" evidence="4">
    <location>
        <begin position="1"/>
        <end position="82"/>
    </location>
</feature>
<keyword evidence="3" id="KW-0378">Hydrolase</keyword>
<dbReference type="PANTHER" id="PTHR10788">
    <property type="entry name" value="TREHALOSE-6-PHOSPHATE SYNTHASE"/>
    <property type="match status" value="1"/>
</dbReference>
<reference evidence="5" key="1">
    <citation type="journal article" date="2023" name="Genome Biol. Evol.">
        <title>First Whole Genome Sequence and Flow Cytometry Genome Size Data for the Lichen-Forming Fungus Ramalina farinacea (Ascomycota).</title>
        <authorList>
            <person name="Llewellyn T."/>
            <person name="Mian S."/>
            <person name="Hill R."/>
            <person name="Leitch I.J."/>
            <person name="Gaya E."/>
        </authorList>
    </citation>
    <scope>NUCLEOTIDE SEQUENCE</scope>
    <source>
        <strain evidence="5">LIQ254RAFAR</strain>
    </source>
</reference>
<comment type="cofactor">
    <cofactor evidence="3">
        <name>a divalent metal cation</name>
        <dbReference type="ChEBI" id="CHEBI:60240"/>
    </cofactor>
</comment>
<dbReference type="Proteomes" id="UP001161017">
    <property type="component" value="Unassembled WGS sequence"/>
</dbReference>
<dbReference type="EC" id="3.1.3.12" evidence="3"/>
<dbReference type="GO" id="GO:0005992">
    <property type="term" value="P:trehalose biosynthetic process"/>
    <property type="evidence" value="ECO:0007669"/>
    <property type="project" value="InterPro"/>
</dbReference>
<dbReference type="InterPro" id="IPR001830">
    <property type="entry name" value="Glyco_trans_20"/>
</dbReference>
<organism evidence="5 6">
    <name type="scientific">Ramalina farinacea</name>
    <dbReference type="NCBI Taxonomy" id="258253"/>
    <lineage>
        <taxon>Eukaryota</taxon>
        <taxon>Fungi</taxon>
        <taxon>Dikarya</taxon>
        <taxon>Ascomycota</taxon>
        <taxon>Pezizomycotina</taxon>
        <taxon>Lecanoromycetes</taxon>
        <taxon>OSLEUM clade</taxon>
        <taxon>Lecanoromycetidae</taxon>
        <taxon>Lecanorales</taxon>
        <taxon>Lecanorineae</taxon>
        <taxon>Ramalinaceae</taxon>
        <taxon>Ramalina</taxon>
    </lineage>
</organism>